<dbReference type="RefSeq" id="WP_116688324.1">
    <property type="nucleotide sequence ID" value="NZ_CAWNYD010000008.1"/>
</dbReference>
<organism evidence="2 3">
    <name type="scientific">Pelagibaculum spongiae</name>
    <dbReference type="NCBI Taxonomy" id="2080658"/>
    <lineage>
        <taxon>Bacteria</taxon>
        <taxon>Pseudomonadati</taxon>
        <taxon>Pseudomonadota</taxon>
        <taxon>Gammaproteobacteria</taxon>
        <taxon>Oceanospirillales</taxon>
        <taxon>Pelagibaculum</taxon>
    </lineage>
</organism>
<comment type="caution">
    <text evidence="2">The sequence shown here is derived from an EMBL/GenBank/DDBJ whole genome shotgun (WGS) entry which is preliminary data.</text>
</comment>
<evidence type="ECO:0000313" key="3">
    <source>
        <dbReference type="Proteomes" id="UP000244906"/>
    </source>
</evidence>
<protein>
    <recommendedName>
        <fullName evidence="4">DUF1302 domain-containing protein</fullName>
    </recommendedName>
</protein>
<keyword evidence="1" id="KW-0732">Signal</keyword>
<gene>
    <name evidence="2" type="ORF">DC094_17065</name>
</gene>
<sequence length="459" mass="52989">MSKHLSLWLAVLVLSQPAWGNENLQLVSTQNEQLDSEFDSDFSDDNFSDDGFLDDAWNDTDQQESLWFVQGFSEFGGGIKTHDGLISNDASLLELRQRVDADYSGENIQFSGKLDVFYDDLSIDYSDNQAANQGELKYKLRQARFDLSLADTDLRLGRQTHTWGLGDLIFLNDLFPKNWVAFFSGLDDEYMKQPQTSIKLSHSFSDWNIELVVSPEFAPSQSISGQRFVWFDPRVQSVAATDPQANQTKQSEWAIRASRSIDRYELALYGYRGFYKLPAAINDDNIFYHPRLSSLGFSLQGPWDERLFKLESSIYMSEDNRSGQLANLPNDQFRLLVGVEQEVASKLTLGLQYYLENTLDYQQLKQSRLGDDTIADRYRQLLTARLTQQALQDKLIISLLSFYSPTDQDAYLRPQIHYKPDDQWRISAGGNLFYGKKIHTFFGQFEENTNLWLRLRYQY</sequence>
<name>A0A2V1GXH3_9GAMM</name>
<dbReference type="AlphaFoldDB" id="A0A2V1GXH3"/>
<proteinExistence type="predicted"/>
<reference evidence="2 3" key="1">
    <citation type="submission" date="2018-04" db="EMBL/GenBank/DDBJ databases">
        <title>Thalassorhabdus spongiae gen. nov., sp. nov., isolated from a marine sponge in South-West Iceland.</title>
        <authorList>
            <person name="Knobloch S."/>
            <person name="Daussin A."/>
            <person name="Johannsson R."/>
            <person name="Marteinsson V.T."/>
        </authorList>
    </citation>
    <scope>NUCLEOTIDE SEQUENCE [LARGE SCALE GENOMIC DNA]</scope>
    <source>
        <strain evidence="2 3">Hp12</strain>
    </source>
</reference>
<evidence type="ECO:0000313" key="2">
    <source>
        <dbReference type="EMBL" id="PVZ66405.1"/>
    </source>
</evidence>
<keyword evidence="3" id="KW-1185">Reference proteome</keyword>
<evidence type="ECO:0000256" key="1">
    <source>
        <dbReference type="SAM" id="SignalP"/>
    </source>
</evidence>
<dbReference type="Proteomes" id="UP000244906">
    <property type="component" value="Unassembled WGS sequence"/>
</dbReference>
<evidence type="ECO:0008006" key="4">
    <source>
        <dbReference type="Google" id="ProtNLM"/>
    </source>
</evidence>
<feature type="signal peptide" evidence="1">
    <location>
        <begin position="1"/>
        <end position="20"/>
    </location>
</feature>
<dbReference type="EMBL" id="QDDL01000008">
    <property type="protein sequence ID" value="PVZ66405.1"/>
    <property type="molecule type" value="Genomic_DNA"/>
</dbReference>
<dbReference type="OrthoDB" id="9769143at2"/>
<feature type="chain" id="PRO_5015852529" description="DUF1302 domain-containing protein" evidence="1">
    <location>
        <begin position="21"/>
        <end position="459"/>
    </location>
</feature>
<accession>A0A2V1GXH3</accession>